<protein>
    <recommendedName>
        <fullName evidence="3">Spore germination protein</fullName>
    </recommendedName>
</protein>
<organism evidence="1 2">
    <name type="scientific">Aquibacillus halophilus</name>
    <dbReference type="NCBI Taxonomy" id="930132"/>
    <lineage>
        <taxon>Bacteria</taxon>
        <taxon>Bacillati</taxon>
        <taxon>Bacillota</taxon>
        <taxon>Bacilli</taxon>
        <taxon>Bacillales</taxon>
        <taxon>Bacillaceae</taxon>
        <taxon>Aquibacillus</taxon>
    </lineage>
</organism>
<reference evidence="1" key="1">
    <citation type="submission" date="2019-11" db="EMBL/GenBank/DDBJ databases">
        <authorList>
            <person name="Li J."/>
        </authorList>
    </citation>
    <scope>NUCLEOTIDE SEQUENCE</scope>
    <source>
        <strain evidence="1">B6B</strain>
    </source>
</reference>
<evidence type="ECO:0008006" key="3">
    <source>
        <dbReference type="Google" id="ProtNLM"/>
    </source>
</evidence>
<dbReference type="Proteomes" id="UP000799092">
    <property type="component" value="Unassembled WGS sequence"/>
</dbReference>
<evidence type="ECO:0000313" key="1">
    <source>
        <dbReference type="EMBL" id="MRH43206.1"/>
    </source>
</evidence>
<dbReference type="AlphaFoldDB" id="A0A6A8DFB0"/>
<keyword evidence="2" id="KW-1185">Reference proteome</keyword>
<dbReference type="InterPro" id="IPR019618">
    <property type="entry name" value="Spore_germination_GerPA"/>
</dbReference>
<comment type="caution">
    <text evidence="1">The sequence shown here is derived from an EMBL/GenBank/DDBJ whole genome shotgun (WGS) entry which is preliminary data.</text>
</comment>
<dbReference type="EMBL" id="WJNG01000007">
    <property type="protein sequence ID" value="MRH43206.1"/>
    <property type="molecule type" value="Genomic_DNA"/>
</dbReference>
<accession>A0A6A8DFB0</accession>
<name>A0A6A8DFB0_9BACI</name>
<dbReference type="Pfam" id="PF10676">
    <property type="entry name" value="gerPA"/>
    <property type="match status" value="1"/>
</dbReference>
<evidence type="ECO:0000313" key="2">
    <source>
        <dbReference type="Proteomes" id="UP000799092"/>
    </source>
</evidence>
<proteinExistence type="predicted"/>
<gene>
    <name evidence="1" type="ORF">GH741_10995</name>
</gene>
<sequence length="91" mass="9991">MKNMVYGDNEPIGIVFLGGIKINQMETNATFSVGESFFQSFESQVKNNLIAGQTFGDFDFNNLQPIASPLYDPDGYDSIMPIAQSSLGLED</sequence>